<dbReference type="InterPro" id="IPR014039">
    <property type="entry name" value="Transl_elong_EFTs/EF1B_dimer"/>
</dbReference>
<dbReference type="EMBL" id="GBBM01003866">
    <property type="protein sequence ID" value="JAC31552.1"/>
    <property type="molecule type" value="mRNA"/>
</dbReference>
<organism evidence="5">
    <name type="scientific">Amblyomma triste</name>
    <name type="common">Neotropical tick</name>
    <dbReference type="NCBI Taxonomy" id="251400"/>
    <lineage>
        <taxon>Eukaryota</taxon>
        <taxon>Metazoa</taxon>
        <taxon>Ecdysozoa</taxon>
        <taxon>Arthropoda</taxon>
        <taxon>Chelicerata</taxon>
        <taxon>Arachnida</taxon>
        <taxon>Acari</taxon>
        <taxon>Parasitiformes</taxon>
        <taxon>Ixodida</taxon>
        <taxon>Ixodoidea</taxon>
        <taxon>Ixodidae</taxon>
        <taxon>Amblyomminae</taxon>
        <taxon>Amblyomma</taxon>
    </lineage>
</organism>
<protein>
    <submittedName>
        <fullName evidence="5">Putative tpa exp: mitochondrial translation elongation factor ef-tsmt</fullName>
    </submittedName>
</protein>
<keyword evidence="2" id="KW-0648">Protein biosynthesis</keyword>
<proteinExistence type="evidence at transcript level"/>
<dbReference type="InterPro" id="IPR018101">
    <property type="entry name" value="Transl_elong_Ts_CS"/>
</dbReference>
<dbReference type="PANTHER" id="PTHR11741:SF0">
    <property type="entry name" value="ELONGATION FACTOR TS, MITOCHONDRIAL"/>
    <property type="match status" value="1"/>
</dbReference>
<reference evidence="5" key="1">
    <citation type="submission" date="2014-03" db="EMBL/GenBank/DDBJ databases">
        <title>The sialotranscriptome of Amblyomma triste, Amblyomma parvum and Amblyomma cajennense ticks, uncovered by 454-based RNA-seq.</title>
        <authorList>
            <person name="Garcia G.R."/>
            <person name="Gardinassi L.G."/>
            <person name="Ribeiro J.M."/>
            <person name="Anatriello E."/>
            <person name="Ferreira B.R."/>
            <person name="Moreira H.N."/>
            <person name="Mafra C."/>
            <person name="Olegario M.M."/>
            <person name="Szabo P.J."/>
            <person name="Miranda-Santos I.K."/>
            <person name="Maruyama S.R."/>
        </authorList>
    </citation>
    <scope>NUCLEOTIDE SEQUENCE</scope>
    <source>
        <strain evidence="5">Mato Grasso do Sul</strain>
        <tissue evidence="5">Salivary glands</tissue>
    </source>
</reference>
<feature type="compositionally biased region" description="Acidic residues" evidence="3">
    <location>
        <begin position="302"/>
        <end position="320"/>
    </location>
</feature>
<evidence type="ECO:0000313" key="5">
    <source>
        <dbReference type="EMBL" id="JAC31552.1"/>
    </source>
</evidence>
<dbReference type="Pfam" id="PF00889">
    <property type="entry name" value="EF_TS"/>
    <property type="match status" value="1"/>
</dbReference>
<dbReference type="Gene3D" id="3.30.479.20">
    <property type="entry name" value="Elongation factor Ts, dimerisation domain"/>
    <property type="match status" value="2"/>
</dbReference>
<dbReference type="GO" id="GO:0003746">
    <property type="term" value="F:translation elongation factor activity"/>
    <property type="evidence" value="ECO:0007669"/>
    <property type="project" value="UniProtKB-KW"/>
</dbReference>
<dbReference type="PROSITE" id="PS01127">
    <property type="entry name" value="EF_TS_2"/>
    <property type="match status" value="1"/>
</dbReference>
<feature type="region of interest" description="Disordered" evidence="3">
    <location>
        <begin position="278"/>
        <end position="324"/>
    </location>
</feature>
<dbReference type="SUPFAM" id="SSF54713">
    <property type="entry name" value="Elongation factor Ts (EF-Ts), dimerisation domain"/>
    <property type="match status" value="2"/>
</dbReference>
<feature type="non-terminal residue" evidence="5">
    <location>
        <position position="1"/>
    </location>
</feature>
<dbReference type="HAMAP" id="MF_00050">
    <property type="entry name" value="EF_Ts"/>
    <property type="match status" value="1"/>
</dbReference>
<accession>A0A023GCG0</accession>
<keyword evidence="1 5" id="KW-0251">Elongation factor</keyword>
<dbReference type="PANTHER" id="PTHR11741">
    <property type="entry name" value="ELONGATION FACTOR TS"/>
    <property type="match status" value="1"/>
</dbReference>
<evidence type="ECO:0000256" key="3">
    <source>
        <dbReference type="SAM" id="MobiDB-lite"/>
    </source>
</evidence>
<feature type="compositionally biased region" description="Basic and acidic residues" evidence="3">
    <location>
        <begin position="278"/>
        <end position="295"/>
    </location>
</feature>
<evidence type="ECO:0000256" key="1">
    <source>
        <dbReference type="ARBA" id="ARBA00022768"/>
    </source>
</evidence>
<feature type="domain" description="Translation elongation factor EFTs/EF1B dimerisation" evidence="4">
    <location>
        <begin position="105"/>
        <end position="357"/>
    </location>
</feature>
<sequence>RHATCVFRLTKKSKLSAPTPSDPQRDRARSALALGTKEVVGTTKRNEVTNACGHRRGKASNNDLKKAEKWLAEEAKKHGWAKAAQMQGRSTTQGLVAVHIDGPYAAMAEVNCETDFVARTPDFQKFVEQLVRSCTSHAKKLPSLETTIMKVRLGTKELEKLRIKDGHTVEEARALAVGKLGEQLAVRRALCLRGEAGTTLIAGYCHPQNSNNGEKKYPCFGRYGALVAYRDLGDGPLSEEEMEELGRRLCQQVVALNPKSIGLLDDYLLLEKEEKEKLEKEAEESEAKAKEKQEEGSQAAEDSSEATEEEQPLAEEEEDESRLLFQDYVVDPSVRVGRVVAEGRIDIMDFERYACGESTDQSA</sequence>
<dbReference type="GO" id="GO:0070125">
    <property type="term" value="P:mitochondrial translational elongation"/>
    <property type="evidence" value="ECO:0007669"/>
    <property type="project" value="TreeGrafter"/>
</dbReference>
<evidence type="ECO:0000259" key="4">
    <source>
        <dbReference type="Pfam" id="PF00889"/>
    </source>
</evidence>
<dbReference type="GO" id="GO:0005739">
    <property type="term" value="C:mitochondrion"/>
    <property type="evidence" value="ECO:0007669"/>
    <property type="project" value="GOC"/>
</dbReference>
<evidence type="ECO:0000256" key="2">
    <source>
        <dbReference type="ARBA" id="ARBA00022917"/>
    </source>
</evidence>
<name>A0A023GCG0_AMBTT</name>
<dbReference type="InterPro" id="IPR001816">
    <property type="entry name" value="Transl_elong_EFTs/EF1B"/>
</dbReference>
<dbReference type="InterPro" id="IPR036402">
    <property type="entry name" value="EF-Ts_dimer_sf"/>
</dbReference>
<dbReference type="AlphaFoldDB" id="A0A023GCG0"/>
<dbReference type="Gene3D" id="1.10.8.10">
    <property type="entry name" value="DNA helicase RuvA subunit, C-terminal domain"/>
    <property type="match status" value="1"/>
</dbReference>